<dbReference type="Gene3D" id="2.40.100.10">
    <property type="entry name" value="Cyclophilin-like"/>
    <property type="match status" value="1"/>
</dbReference>
<evidence type="ECO:0000313" key="6">
    <source>
        <dbReference type="EMBL" id="MBJ7600868.1"/>
    </source>
</evidence>
<evidence type="ECO:0000256" key="3">
    <source>
        <dbReference type="ARBA" id="ARBA00022840"/>
    </source>
</evidence>
<dbReference type="RefSeq" id="WP_350341489.1">
    <property type="nucleotide sequence ID" value="NZ_JAEKNR010000225.1"/>
</dbReference>
<feature type="region of interest" description="Disordered" evidence="4">
    <location>
        <begin position="241"/>
        <end position="261"/>
    </location>
</feature>
<dbReference type="InterPro" id="IPR029000">
    <property type="entry name" value="Cyclophilin-like_dom_sf"/>
</dbReference>
<evidence type="ECO:0000256" key="4">
    <source>
        <dbReference type="SAM" id="MobiDB-lite"/>
    </source>
</evidence>
<reference evidence="6" key="1">
    <citation type="submission" date="2020-10" db="EMBL/GenBank/DDBJ databases">
        <title>Ca. Dormibacterota MAGs.</title>
        <authorList>
            <person name="Montgomery K."/>
        </authorList>
    </citation>
    <scope>NUCLEOTIDE SEQUENCE [LARGE SCALE GENOMIC DNA]</scope>
    <source>
        <strain evidence="6">SC8812_S17_10</strain>
    </source>
</reference>
<sequence length="261" mass="27522">MADTNFVAGFRVLDYGDAGLLLLSNEEYGDSSWNTLQAFAATIEDASLPGCTDIIPAYDSLLLLLDYTVTDPVMVRLALARLMAGHPSRVSGRAPRTFQVPVVFGGDHGPDLRSIAVEVGLTVDGVVGAFTGFVFTVRCLAGPLAMPLLDAPPLPREVRRLARPRIAVPTGSLAVAGRQSSAYTVGSPGGWPLIGRSPGSLLRPAGGRPRPLPAGRSLRVLRDLRPRLGRALRLLPVAPSNRRGVTTSRGCAPAQAGTELK</sequence>
<dbReference type="AlphaFoldDB" id="A0A934KD47"/>
<dbReference type="SMART" id="SM00796">
    <property type="entry name" value="AHS1"/>
    <property type="match status" value="1"/>
</dbReference>
<gene>
    <name evidence="6" type="ORF">JF922_22720</name>
</gene>
<dbReference type="EMBL" id="JAEKNR010000225">
    <property type="protein sequence ID" value="MBJ7600868.1"/>
    <property type="molecule type" value="Genomic_DNA"/>
</dbReference>
<protein>
    <submittedName>
        <fullName evidence="6">Carboxyltransferase domain-containing protein</fullName>
    </submittedName>
</protein>
<organism evidence="6 7">
    <name type="scientific">Candidatus Nephthysia bennettiae</name>
    <dbReference type="NCBI Taxonomy" id="3127016"/>
    <lineage>
        <taxon>Bacteria</taxon>
        <taxon>Bacillati</taxon>
        <taxon>Candidatus Dormiibacterota</taxon>
        <taxon>Candidatus Dormibacteria</taxon>
        <taxon>Candidatus Dormibacterales</taxon>
        <taxon>Candidatus Dormibacteraceae</taxon>
        <taxon>Candidatus Nephthysia</taxon>
    </lineage>
</organism>
<dbReference type="InterPro" id="IPR003833">
    <property type="entry name" value="CT_C_D"/>
</dbReference>
<dbReference type="InterPro" id="IPR010016">
    <property type="entry name" value="PxpB"/>
</dbReference>
<dbReference type="GO" id="GO:0016787">
    <property type="term" value="F:hydrolase activity"/>
    <property type="evidence" value="ECO:0007669"/>
    <property type="project" value="UniProtKB-KW"/>
</dbReference>
<evidence type="ECO:0000313" key="7">
    <source>
        <dbReference type="Proteomes" id="UP000612893"/>
    </source>
</evidence>
<evidence type="ECO:0000259" key="5">
    <source>
        <dbReference type="SMART" id="SM00796"/>
    </source>
</evidence>
<keyword evidence="2" id="KW-0378">Hydrolase</keyword>
<proteinExistence type="predicted"/>
<accession>A0A934KD47</accession>
<dbReference type="Proteomes" id="UP000612893">
    <property type="component" value="Unassembled WGS sequence"/>
</dbReference>
<evidence type="ECO:0000256" key="2">
    <source>
        <dbReference type="ARBA" id="ARBA00022801"/>
    </source>
</evidence>
<dbReference type="Gene3D" id="3.30.1360.40">
    <property type="match status" value="1"/>
</dbReference>
<feature type="domain" description="Carboxyltransferase" evidence="5">
    <location>
        <begin position="10"/>
        <end position="212"/>
    </location>
</feature>
<name>A0A934KD47_9BACT</name>
<evidence type="ECO:0000256" key="1">
    <source>
        <dbReference type="ARBA" id="ARBA00022741"/>
    </source>
</evidence>
<dbReference type="SUPFAM" id="SSF50891">
    <property type="entry name" value="Cyclophilin-like"/>
    <property type="match status" value="1"/>
</dbReference>
<keyword evidence="1" id="KW-0547">Nucleotide-binding</keyword>
<keyword evidence="3" id="KW-0067">ATP-binding</keyword>
<comment type="caution">
    <text evidence="6">The sequence shown here is derived from an EMBL/GenBank/DDBJ whole genome shotgun (WGS) entry which is preliminary data.</text>
</comment>
<dbReference type="PANTHER" id="PTHR34698:SF2">
    <property type="entry name" value="5-OXOPROLINASE SUBUNIT B"/>
    <property type="match status" value="1"/>
</dbReference>
<dbReference type="Pfam" id="PF02682">
    <property type="entry name" value="CT_C_D"/>
    <property type="match status" value="1"/>
</dbReference>
<dbReference type="SUPFAM" id="SSF160467">
    <property type="entry name" value="PH0987 N-terminal domain-like"/>
    <property type="match status" value="1"/>
</dbReference>
<keyword evidence="7" id="KW-1185">Reference proteome</keyword>
<dbReference type="PANTHER" id="PTHR34698">
    <property type="entry name" value="5-OXOPROLINASE SUBUNIT B"/>
    <property type="match status" value="1"/>
</dbReference>
<dbReference type="GO" id="GO:0005524">
    <property type="term" value="F:ATP binding"/>
    <property type="evidence" value="ECO:0007669"/>
    <property type="project" value="UniProtKB-KW"/>
</dbReference>